<evidence type="ECO:0000259" key="4">
    <source>
        <dbReference type="Pfam" id="PF06429"/>
    </source>
</evidence>
<dbReference type="Pfam" id="PF00460">
    <property type="entry name" value="Flg_bb_rod"/>
    <property type="match status" value="1"/>
</dbReference>
<dbReference type="InterPro" id="IPR001444">
    <property type="entry name" value="Flag_bb_rod_N"/>
</dbReference>
<feature type="domain" description="Flagellar hook protein FlgE/F/G-like D1" evidence="5">
    <location>
        <begin position="95"/>
        <end position="160"/>
    </location>
</feature>
<evidence type="ECO:0000313" key="6">
    <source>
        <dbReference type="EMBL" id="CAH0417900.1"/>
    </source>
</evidence>
<gene>
    <name evidence="6" type="primary">flgG_3</name>
    <name evidence="6" type="ORF">WGH24286_00316</name>
</gene>
<protein>
    <submittedName>
        <fullName evidence="6">Flagellar basal-body rod protein FlgG</fullName>
    </submittedName>
</protein>
<evidence type="ECO:0000256" key="2">
    <source>
        <dbReference type="RuleBase" id="RU362116"/>
    </source>
</evidence>
<dbReference type="InterPro" id="IPR053967">
    <property type="entry name" value="LlgE_F_G-like_D1"/>
</dbReference>
<dbReference type="InterPro" id="IPR037925">
    <property type="entry name" value="FlgE/F/G-like"/>
</dbReference>
<evidence type="ECO:0000256" key="1">
    <source>
        <dbReference type="ARBA" id="ARBA00009677"/>
    </source>
</evidence>
<dbReference type="InterPro" id="IPR020013">
    <property type="entry name" value="Flagellar_FlgE/F/G"/>
</dbReference>
<sequence>MNIQSLLQVNKAGMNGNQNNLDIIANNLANLTTTGFKAKSGAFGATLNNQINNQEVPLAATSNQMALNTGLIVGSDIDDFRQGGLQTTGQKTDFALQGNGFFGVRDANNQLLLTRVGDFKRDAQGTLVTDTGLHVATTDRIPQNQWPQGEMAVSANGDITIQTPQGSVAVGQLNIYQPRSLNDLQPAGNTMYQAQGGAVQIINGTPGAGSITQGALENANVDMASQMADMISTQRAYQLNAKALQATDNILNVTNNFNQ</sequence>
<evidence type="ECO:0000259" key="5">
    <source>
        <dbReference type="Pfam" id="PF22692"/>
    </source>
</evidence>
<dbReference type="Pfam" id="PF06429">
    <property type="entry name" value="Flg_bbr_C"/>
    <property type="match status" value="1"/>
</dbReference>
<proteinExistence type="inferred from homology"/>
<evidence type="ECO:0000259" key="3">
    <source>
        <dbReference type="Pfam" id="PF00460"/>
    </source>
</evidence>
<accession>A0ABN8BNJ7</accession>
<name>A0ABN8BNJ7_9LACO</name>
<evidence type="ECO:0000313" key="7">
    <source>
        <dbReference type="Proteomes" id="UP000789719"/>
    </source>
</evidence>
<comment type="subcellular location">
    <subcellularLocation>
        <location evidence="2">Bacterial flagellum basal body</location>
    </subcellularLocation>
</comment>
<dbReference type="PANTHER" id="PTHR30435">
    <property type="entry name" value="FLAGELLAR PROTEIN"/>
    <property type="match status" value="1"/>
</dbReference>
<keyword evidence="6" id="KW-0969">Cilium</keyword>
<keyword evidence="7" id="KW-1185">Reference proteome</keyword>
<dbReference type="Proteomes" id="UP000789719">
    <property type="component" value="Unassembled WGS sequence"/>
</dbReference>
<dbReference type="RefSeq" id="WP_230098010.1">
    <property type="nucleotide sequence ID" value="NZ_CAKKNT010000002.1"/>
</dbReference>
<comment type="caution">
    <text evidence="6">The sequence shown here is derived from an EMBL/GenBank/DDBJ whole genome shotgun (WGS) entry which is preliminary data.</text>
</comment>
<dbReference type="EMBL" id="CAKKNT010000002">
    <property type="protein sequence ID" value="CAH0417900.1"/>
    <property type="molecule type" value="Genomic_DNA"/>
</dbReference>
<feature type="domain" description="Flagellar basal-body/hook protein C-terminal" evidence="4">
    <location>
        <begin position="213"/>
        <end position="256"/>
    </location>
</feature>
<dbReference type="PANTHER" id="PTHR30435:SF19">
    <property type="entry name" value="FLAGELLAR BASAL-BODY ROD PROTEIN FLGG"/>
    <property type="match status" value="1"/>
</dbReference>
<dbReference type="SUPFAM" id="SSF117143">
    <property type="entry name" value="Flagellar hook protein flgE"/>
    <property type="match status" value="1"/>
</dbReference>
<dbReference type="NCBIfam" id="TIGR03506">
    <property type="entry name" value="FlgEFG_subfam"/>
    <property type="match status" value="2"/>
</dbReference>
<reference evidence="6 7" key="1">
    <citation type="submission" date="2021-11" db="EMBL/GenBank/DDBJ databases">
        <authorList>
            <person name="Depoorter E."/>
        </authorList>
    </citation>
    <scope>NUCLEOTIDE SEQUENCE [LARGE SCALE GENOMIC DNA]</scope>
    <source>
        <strain evidence="6 7">LMG 24286</strain>
    </source>
</reference>
<dbReference type="InterPro" id="IPR010930">
    <property type="entry name" value="Flg_bb/hook_C_dom"/>
</dbReference>
<keyword evidence="6" id="KW-0282">Flagellum</keyword>
<keyword evidence="2" id="KW-0975">Bacterial flagellum</keyword>
<organism evidence="6 7">
    <name type="scientific">Periweissella ghanensis</name>
    <dbReference type="NCBI Taxonomy" id="467997"/>
    <lineage>
        <taxon>Bacteria</taxon>
        <taxon>Bacillati</taxon>
        <taxon>Bacillota</taxon>
        <taxon>Bacilli</taxon>
        <taxon>Lactobacillales</taxon>
        <taxon>Lactobacillaceae</taxon>
        <taxon>Periweissella</taxon>
    </lineage>
</organism>
<feature type="domain" description="Flagellar basal body rod protein N-terminal" evidence="3">
    <location>
        <begin position="11"/>
        <end position="37"/>
    </location>
</feature>
<comment type="similarity">
    <text evidence="1 2">Belongs to the flagella basal body rod proteins family.</text>
</comment>
<keyword evidence="6" id="KW-0966">Cell projection</keyword>
<dbReference type="Pfam" id="PF22692">
    <property type="entry name" value="LlgE_F_G_D1"/>
    <property type="match status" value="1"/>
</dbReference>